<evidence type="ECO:0000256" key="4">
    <source>
        <dbReference type="ARBA" id="ARBA00022692"/>
    </source>
</evidence>
<keyword evidence="7" id="KW-0813">Transport</keyword>
<proteinExistence type="inferred from homology"/>
<keyword evidence="6 8" id="KW-0472">Membrane</keyword>
<keyword evidence="5 8" id="KW-1133">Transmembrane helix</keyword>
<organism evidence="9 10">
    <name type="scientific">Oceaniferula marina</name>
    <dbReference type="NCBI Taxonomy" id="2748318"/>
    <lineage>
        <taxon>Bacteria</taxon>
        <taxon>Pseudomonadati</taxon>
        <taxon>Verrucomicrobiota</taxon>
        <taxon>Verrucomicrobiia</taxon>
        <taxon>Verrucomicrobiales</taxon>
        <taxon>Verrucomicrobiaceae</taxon>
        <taxon>Oceaniferula</taxon>
    </lineage>
</organism>
<gene>
    <name evidence="9" type="ORF">HW115_15895</name>
</gene>
<dbReference type="PANTHER" id="PTHR30558">
    <property type="entry name" value="EXBD MEMBRANE COMPONENT OF PMF-DRIVEN MACROMOLECULE IMPORT SYSTEM"/>
    <property type="match status" value="1"/>
</dbReference>
<evidence type="ECO:0000313" key="10">
    <source>
        <dbReference type="Proteomes" id="UP000557872"/>
    </source>
</evidence>
<protein>
    <submittedName>
        <fullName evidence="9">Biopolymer transporter ExbD</fullName>
    </submittedName>
</protein>
<comment type="similarity">
    <text evidence="2 7">Belongs to the ExbD/TolR family.</text>
</comment>
<sequence>MASNKLRKVVGADDDELKVDMSPMIDMVFLLLIFFIVASTVIVVKQDAEVDPPVAENSKKAKDGKGRIVINVRSDGTFRAEVSSLEFPDAEAIEDYVKKKKDEEKAKGLTPIIHLRGDKGVSFKHVRTVIRASARAGVDNVIFSVYGFDKK</sequence>
<dbReference type="RefSeq" id="WP_178933938.1">
    <property type="nucleotide sequence ID" value="NZ_JACBAZ010000008.1"/>
</dbReference>
<dbReference type="Gene3D" id="3.30.420.270">
    <property type="match status" value="1"/>
</dbReference>
<dbReference type="PANTHER" id="PTHR30558:SF3">
    <property type="entry name" value="BIOPOLYMER TRANSPORT PROTEIN EXBD-RELATED"/>
    <property type="match status" value="1"/>
</dbReference>
<evidence type="ECO:0000256" key="3">
    <source>
        <dbReference type="ARBA" id="ARBA00022475"/>
    </source>
</evidence>
<comment type="subcellular location">
    <subcellularLocation>
        <location evidence="1">Cell membrane</location>
        <topology evidence="1">Single-pass membrane protein</topology>
    </subcellularLocation>
    <subcellularLocation>
        <location evidence="7">Cell membrane</location>
        <topology evidence="7">Single-pass type II membrane protein</topology>
    </subcellularLocation>
</comment>
<name>A0A851GPQ8_9BACT</name>
<keyword evidence="7" id="KW-0653">Protein transport</keyword>
<dbReference type="EMBL" id="JACBAZ010000008">
    <property type="protein sequence ID" value="NWK57105.1"/>
    <property type="molecule type" value="Genomic_DNA"/>
</dbReference>
<evidence type="ECO:0000256" key="5">
    <source>
        <dbReference type="ARBA" id="ARBA00022989"/>
    </source>
</evidence>
<keyword evidence="10" id="KW-1185">Reference proteome</keyword>
<feature type="transmembrane region" description="Helical" evidence="8">
    <location>
        <begin position="24"/>
        <end position="44"/>
    </location>
</feature>
<dbReference type="GO" id="GO:0015031">
    <property type="term" value="P:protein transport"/>
    <property type="evidence" value="ECO:0007669"/>
    <property type="project" value="UniProtKB-KW"/>
</dbReference>
<evidence type="ECO:0000256" key="1">
    <source>
        <dbReference type="ARBA" id="ARBA00004162"/>
    </source>
</evidence>
<dbReference type="Pfam" id="PF02472">
    <property type="entry name" value="ExbD"/>
    <property type="match status" value="1"/>
</dbReference>
<dbReference type="AlphaFoldDB" id="A0A851GPQ8"/>
<accession>A0A851GPQ8</accession>
<evidence type="ECO:0000256" key="8">
    <source>
        <dbReference type="SAM" id="Phobius"/>
    </source>
</evidence>
<dbReference type="GO" id="GO:0022857">
    <property type="term" value="F:transmembrane transporter activity"/>
    <property type="evidence" value="ECO:0007669"/>
    <property type="project" value="InterPro"/>
</dbReference>
<evidence type="ECO:0000256" key="6">
    <source>
        <dbReference type="ARBA" id="ARBA00023136"/>
    </source>
</evidence>
<evidence type="ECO:0000313" key="9">
    <source>
        <dbReference type="EMBL" id="NWK57105.1"/>
    </source>
</evidence>
<reference evidence="9 10" key="1">
    <citation type="submission" date="2020-07" db="EMBL/GenBank/DDBJ databases">
        <title>Roseicoccus Jingziensis gen. nov., sp. nov., isolated from coastal seawater.</title>
        <authorList>
            <person name="Feng X."/>
        </authorList>
    </citation>
    <scope>NUCLEOTIDE SEQUENCE [LARGE SCALE GENOMIC DNA]</scope>
    <source>
        <strain evidence="9 10">N1E253</strain>
    </source>
</reference>
<dbReference type="Proteomes" id="UP000557872">
    <property type="component" value="Unassembled WGS sequence"/>
</dbReference>
<dbReference type="InterPro" id="IPR003400">
    <property type="entry name" value="ExbD"/>
</dbReference>
<keyword evidence="3" id="KW-1003">Cell membrane</keyword>
<evidence type="ECO:0000256" key="7">
    <source>
        <dbReference type="RuleBase" id="RU003879"/>
    </source>
</evidence>
<keyword evidence="4 7" id="KW-0812">Transmembrane</keyword>
<evidence type="ECO:0000256" key="2">
    <source>
        <dbReference type="ARBA" id="ARBA00005811"/>
    </source>
</evidence>
<dbReference type="GO" id="GO:0005886">
    <property type="term" value="C:plasma membrane"/>
    <property type="evidence" value="ECO:0007669"/>
    <property type="project" value="UniProtKB-SubCell"/>
</dbReference>
<comment type="caution">
    <text evidence="9">The sequence shown here is derived from an EMBL/GenBank/DDBJ whole genome shotgun (WGS) entry which is preliminary data.</text>
</comment>